<gene>
    <name evidence="1" type="ORF">BOTBODRAFT_558117</name>
</gene>
<dbReference type="Proteomes" id="UP000027195">
    <property type="component" value="Unassembled WGS sequence"/>
</dbReference>
<name>A0A067MA90_BOTB1</name>
<evidence type="ECO:0000313" key="1">
    <source>
        <dbReference type="EMBL" id="KDQ08762.1"/>
    </source>
</evidence>
<dbReference type="InParanoid" id="A0A067MA90"/>
<reference evidence="2" key="1">
    <citation type="journal article" date="2014" name="Proc. Natl. Acad. Sci. U.S.A.">
        <title>Extensive sampling of basidiomycete genomes demonstrates inadequacy of the white-rot/brown-rot paradigm for wood decay fungi.</title>
        <authorList>
            <person name="Riley R."/>
            <person name="Salamov A.A."/>
            <person name="Brown D.W."/>
            <person name="Nagy L.G."/>
            <person name="Floudas D."/>
            <person name="Held B.W."/>
            <person name="Levasseur A."/>
            <person name="Lombard V."/>
            <person name="Morin E."/>
            <person name="Otillar R."/>
            <person name="Lindquist E.A."/>
            <person name="Sun H."/>
            <person name="LaButti K.M."/>
            <person name="Schmutz J."/>
            <person name="Jabbour D."/>
            <person name="Luo H."/>
            <person name="Baker S.E."/>
            <person name="Pisabarro A.G."/>
            <person name="Walton J.D."/>
            <person name="Blanchette R.A."/>
            <person name="Henrissat B."/>
            <person name="Martin F."/>
            <person name="Cullen D."/>
            <person name="Hibbett D.S."/>
            <person name="Grigoriev I.V."/>
        </authorList>
    </citation>
    <scope>NUCLEOTIDE SEQUENCE [LARGE SCALE GENOMIC DNA]</scope>
    <source>
        <strain evidence="2">FD-172 SS1</strain>
    </source>
</reference>
<dbReference type="HOGENOM" id="CLU_1677587_0_0_1"/>
<evidence type="ECO:0000313" key="2">
    <source>
        <dbReference type="Proteomes" id="UP000027195"/>
    </source>
</evidence>
<dbReference type="AlphaFoldDB" id="A0A067MA90"/>
<keyword evidence="2" id="KW-1185">Reference proteome</keyword>
<proteinExistence type="predicted"/>
<organism evidence="1 2">
    <name type="scientific">Botryobasidium botryosum (strain FD-172 SS1)</name>
    <dbReference type="NCBI Taxonomy" id="930990"/>
    <lineage>
        <taxon>Eukaryota</taxon>
        <taxon>Fungi</taxon>
        <taxon>Dikarya</taxon>
        <taxon>Basidiomycota</taxon>
        <taxon>Agaricomycotina</taxon>
        <taxon>Agaricomycetes</taxon>
        <taxon>Cantharellales</taxon>
        <taxon>Botryobasidiaceae</taxon>
        <taxon>Botryobasidium</taxon>
    </lineage>
</organism>
<dbReference type="EMBL" id="KL198086">
    <property type="protein sequence ID" value="KDQ08762.1"/>
    <property type="molecule type" value="Genomic_DNA"/>
</dbReference>
<sequence length="157" mass="18386">MRCERVPINVDRPVRETVKDNEPSVSRANRTRHTPIQTLPQRTLFQKAGRPESCLLVLKRECGVRFNIGPRTRFVPFRPSDSRGCYVLPWLRREREALWGPGESESAHCRAAFFFCTLVQRRVPIADRPLEKRCKKTTGPPRADRHRRWYGSLFDLD</sequence>
<accession>A0A067MA90</accession>
<protein>
    <submittedName>
        <fullName evidence="1">Uncharacterized protein</fullName>
    </submittedName>
</protein>